<dbReference type="InterPro" id="IPR019821">
    <property type="entry name" value="Kinesin_motor_CS"/>
</dbReference>
<keyword evidence="3 9" id="KW-0067">ATP-binding</keyword>
<dbReference type="GO" id="GO:0000226">
    <property type="term" value="P:microtubule cytoskeleton organization"/>
    <property type="evidence" value="ECO:0007669"/>
    <property type="project" value="UniProtKB-ARBA"/>
</dbReference>
<evidence type="ECO:0000256" key="8">
    <source>
        <dbReference type="ARBA" id="ARBA00081766"/>
    </source>
</evidence>
<evidence type="ECO:0000256" key="1">
    <source>
        <dbReference type="ARBA" id="ARBA00004245"/>
    </source>
</evidence>
<dbReference type="GO" id="GO:0007018">
    <property type="term" value="P:microtubule-based movement"/>
    <property type="evidence" value="ECO:0007669"/>
    <property type="project" value="InterPro"/>
</dbReference>
<feature type="region of interest" description="Disordered" evidence="11">
    <location>
        <begin position="1066"/>
        <end position="1086"/>
    </location>
</feature>
<evidence type="ECO:0000256" key="2">
    <source>
        <dbReference type="ARBA" id="ARBA00022741"/>
    </source>
</evidence>
<dbReference type="Proteomes" id="UP000838412">
    <property type="component" value="Chromosome 15"/>
</dbReference>
<dbReference type="PANTHER" id="PTHR47968:SF75">
    <property type="entry name" value="CENTROMERE-ASSOCIATED PROTEIN E"/>
    <property type="match status" value="1"/>
</dbReference>
<dbReference type="InterPro" id="IPR036961">
    <property type="entry name" value="Kinesin_motor_dom_sf"/>
</dbReference>
<proteinExistence type="inferred from homology"/>
<dbReference type="Gene3D" id="1.10.287.1490">
    <property type="match status" value="2"/>
</dbReference>
<comment type="subcellular location">
    <subcellularLocation>
        <location evidence="1">Cytoplasm</location>
        <location evidence="1">Cytoskeleton</location>
    </subcellularLocation>
</comment>
<evidence type="ECO:0000256" key="3">
    <source>
        <dbReference type="ARBA" id="ARBA00022840"/>
    </source>
</evidence>
<protein>
    <recommendedName>
        <fullName evidence="7">Centromere-associated protein E</fullName>
    </recommendedName>
    <alternativeName>
        <fullName evidence="8">Centromere protein E</fullName>
    </alternativeName>
</protein>
<keyword evidence="6" id="KW-0206">Cytoskeleton</keyword>
<dbReference type="GO" id="GO:0008608">
    <property type="term" value="P:attachment of spindle microtubules to kinetochore"/>
    <property type="evidence" value="ECO:0007669"/>
    <property type="project" value="UniProtKB-ARBA"/>
</dbReference>
<feature type="compositionally biased region" description="Basic and acidic residues" evidence="11">
    <location>
        <begin position="873"/>
        <end position="893"/>
    </location>
</feature>
<evidence type="ECO:0000256" key="5">
    <source>
        <dbReference type="ARBA" id="ARBA00023175"/>
    </source>
</evidence>
<keyword evidence="6" id="KW-0963">Cytoplasm</keyword>
<dbReference type="GO" id="GO:0042327">
    <property type="term" value="P:positive regulation of phosphorylation"/>
    <property type="evidence" value="ECO:0007669"/>
    <property type="project" value="UniProtKB-ARBA"/>
</dbReference>
<evidence type="ECO:0000256" key="7">
    <source>
        <dbReference type="ARBA" id="ARBA00070169"/>
    </source>
</evidence>
<dbReference type="GO" id="GO:0005524">
    <property type="term" value="F:ATP binding"/>
    <property type="evidence" value="ECO:0007669"/>
    <property type="project" value="UniProtKB-UniRule"/>
</dbReference>
<feature type="domain" description="Kinesin motor" evidence="12">
    <location>
        <begin position="14"/>
        <end position="341"/>
    </location>
</feature>
<keyword evidence="2 9" id="KW-0547">Nucleotide-binding</keyword>
<feature type="compositionally biased region" description="Polar residues" evidence="11">
    <location>
        <begin position="1066"/>
        <end position="1076"/>
    </location>
</feature>
<dbReference type="PROSITE" id="PS00411">
    <property type="entry name" value="KINESIN_MOTOR_1"/>
    <property type="match status" value="1"/>
</dbReference>
<sequence>MAPRSRSSADSNDAFKVAIRVRPLISRERKSGAQMYWSCDTKQIFQLGSDGKQTGPGHFFDRVFDHEETTQDVYDEIAQPIIESVMEGYNGTIFAYGQTSSGKTYTMMGDGQSEGIIPNAIDNMFHYIDQHPDREYLFRVSFMEIYNETVSDLLAAKDSKPGPGGLQIREHLEGGTYVANLEEKLVRSKDEVLDWMKKGEKKRHVAGTNMNERSSRSHTIFRVIIESREQGAKDDAVNVSQLNLVDLAGSERASQTGAEGQRLKESGAINQSLLTLSNVIRKLSECPPEGAYIAYRDSKLTRILQMSLGGNSKTAVICAVTPAEEEQTKSTLQFATTSKSIKNKPVVNEVLSEMAMLNRAKKEIANLQKKIKEMNSQTGFLTLEQDNEELRQQLQEKEQLQQEQEKKLKNMELFMCRSSIDTKALTEKAKKNPRRATWCPRVGQPSRLSFDPSSFKPPSQDVNLSLCDVPEFSIPRKRRKHFSGEPIFEELDPVLESPCGESFSLEGGSGDSLPDFDMLEESRSSISSTRSSRSSRRVAFMPTLDELPKLMFIEAGTQTEDEEGPATKQDDIPDAANVTSEKERSLQQELQFKKDQCLMLECQLSSVKEKFGAVEEEKAKIIQELEAKLSSHHEIVQQLNEVINESVEENQGKEEELVTLRAKVSRLELRLNTGSNSNDGLQNTISGLEQQLATSQKDRETEVNALRSNITMLEKQLEALRQRDGAEILGLHDQIADLEGALAASRQHDMSDEAFTSDEQRNTAEELEKKNQQIKALEEQLSDLEKRRRAFSTSDIEVIELRKTLDEAFMQCELLLAEKTTLETAIRELQDNSSRLNEDFQQIVVQKDQLQDELKTKEEELNELEEFTRLEREMHEEERRAQQTDMTENKPSEDELTGLKKTAADAEALTMETNKKLAEVSAEKEDLVSRLAGLEKRLEELEREKADADSYLHLEKEQHQRMVTDLRDQLQKSYDESAQLRLLVEGDSTVDLSAQQQSTDKINALQENLQELQSALQAMTAERDQIRQDLGESVDQVVDSQEELYNLQQAHKDLQTRHDQLSQELQDMQAQGQHTETGAGDTDEKTHRLESELQATVARLAEAEEALQQSKARVAELDRLAQDSAAKEEELIQLREDLATSQGSVDKLLEQLSALEQKEAENSHQDETRHLREELAAKEVQLEQMSEQFKSQEQKSAEDSLQVSALKEKLSNMEADLTKSHKHVEDLQDISVDKDDLSKQPKDVQLLHEQLHEARMAHAELQKRYERLEHDLSCAEDSKLAEANKDIFQQQKITQLEMARRESMAVSSKTMEDNRKEIDSLTKQMCDVQAKLQRQTLECQQAVHEREKAVAKLEDYKVQVRDLENLHSSHAANTNRHQNMDPDKMMKIIKQLELNLDLTRQKVQKLERDNKKLQELEDTCDRLQFAKSQLQGEVERSKMVLESEREQNSIQQRRNNTSNVEMVEMRRQVEKFAEEARTASGLVSAKEEEIKALQQDLQAARNKLQQDSGSSQEQHRIIMELKQQLQSAKQEVEATKGQLGVAEENLCASQERLTGTEEKLDQASRDLKEAGQQVEKLRRDCRQLQDRCCELEEVGNSAAAAADQRVTDLQDRLSSLETERDTLLHDLRTISGQKSQLQKEMEKLQEDHSSKLNSICDQLTAMEEEKASLRQQLSQQGETGQALANLQAKLDHAHDNLKLETAKVSGLHIELSKSKEALAEVEAKVSGLQADLTDKDSQVAAAEGAAQQLHTQLLQVRTDAATLQTQLEEARSQSEDLSARLTETQADLKDLQDKYHNSRLEVSDLQDVTNEFKEENSALASQVSQLESDLVQTRERVIYLEDRLKEAVSQQTDGSELQSLMTRLTNLQEEGQQEKKKFEEQTENLLDQLNKKTTKVQEIQKELEEFQEFHSREYNRLEKCCDESDAELEEAKQELKQLKEAASAQQQTTTKQQDQEMETLKGKLRALEEHTEKSRKDLQDQLDKKKTEVQELKKELEEFQEFHSREYQRLEKCCDESDAELEEAKRELKQYKQAASAQQQTTTKQQDEEAKTLKGKIIALEEHAEKSRKDLQDQLDKKTVKVQELQRELEEFQEFHSREYNRLEKCCDESDAELEEARQELKQYKQAASALQQTTSKQRDQEVEALKAKIIALEEHTEKSRKDLQDQLERKTAKAQELKKELEEFQEFHSREYDRLEKCCDESDAELAEAKRELKQYKEAMVQPGSSQEQGIRTRFAALKQSAAQEKEALQKENKDLQCELATFKMQVAGLQHDIQIAVDPYKMRCKVLNEDNLKLRQDVRVRENEIRRLRQNMDESFQVPKEPAKYSSGSGIVNSTAVYILEAEKSRLNAKVKQLTSEVQKLTEALDKSRGEGTDIRRQFEEAVREKKRLEEYMNALRRRHTSAHNQEQAGAVSGPVARTMLEGLQNSPSKAGSPRLPLSPARVGTVSQASGAAGIAQRAQTAGDNWMELFDYGEEDDKDLHKDNPNCKVS</sequence>
<feature type="region of interest" description="Disordered" evidence="11">
    <location>
        <begin position="1935"/>
        <end position="1958"/>
    </location>
</feature>
<feature type="coiled-coil region" evidence="10">
    <location>
        <begin position="1244"/>
        <end position="1278"/>
    </location>
</feature>
<feature type="coiled-coil region" evidence="10">
    <location>
        <begin position="622"/>
        <end position="723"/>
    </location>
</feature>
<dbReference type="GO" id="GO:0000779">
    <property type="term" value="C:condensed chromosome, centromeric region"/>
    <property type="evidence" value="ECO:0007669"/>
    <property type="project" value="UniProtKB-ARBA"/>
</dbReference>
<dbReference type="GO" id="GO:0140694">
    <property type="term" value="P:membraneless organelle assembly"/>
    <property type="evidence" value="ECO:0007669"/>
    <property type="project" value="UniProtKB-ARBA"/>
</dbReference>
<dbReference type="FunFam" id="3.40.850.10:FF:000026">
    <property type="entry name" value="Centromere-associated protein E"/>
    <property type="match status" value="1"/>
</dbReference>
<dbReference type="CDD" id="cd01374">
    <property type="entry name" value="KISc_CENP_E"/>
    <property type="match status" value="1"/>
</dbReference>
<keyword evidence="14" id="KW-1185">Reference proteome</keyword>
<feature type="region of interest" description="Disordered" evidence="11">
    <location>
        <begin position="1436"/>
        <end position="1455"/>
    </location>
</feature>
<gene>
    <name evidence="13" type="primary">CENPE</name>
    <name evidence="13" type="ORF">BLAG_LOCUS8712</name>
</gene>
<dbReference type="InterPro" id="IPR001752">
    <property type="entry name" value="Kinesin_motor_dom"/>
</dbReference>
<evidence type="ECO:0000313" key="13">
    <source>
        <dbReference type="EMBL" id="CAH1246823.1"/>
    </source>
</evidence>
<dbReference type="GO" id="GO:0000278">
    <property type="term" value="P:mitotic cell cycle"/>
    <property type="evidence" value="ECO:0007669"/>
    <property type="project" value="UniProtKB-ARBA"/>
</dbReference>
<comment type="similarity">
    <text evidence="9">Belongs to the TRAFAC class myosin-kinesin ATPase superfamily. Kinesin family.</text>
</comment>
<dbReference type="GO" id="GO:0003777">
    <property type="term" value="F:microtubule motor activity"/>
    <property type="evidence" value="ECO:0007669"/>
    <property type="project" value="InterPro"/>
</dbReference>
<feature type="region of interest" description="Disordered" evidence="11">
    <location>
        <begin position="873"/>
        <end position="896"/>
    </location>
</feature>
<evidence type="ECO:0000256" key="10">
    <source>
        <dbReference type="SAM" id="Coils"/>
    </source>
</evidence>
<dbReference type="InterPro" id="IPR027640">
    <property type="entry name" value="Kinesin-like_fam"/>
</dbReference>
<dbReference type="InterPro" id="IPR027417">
    <property type="entry name" value="P-loop_NTPase"/>
</dbReference>
<evidence type="ECO:0000256" key="4">
    <source>
        <dbReference type="ARBA" id="ARBA00023054"/>
    </source>
</evidence>
<reference evidence="13" key="1">
    <citation type="submission" date="2022-01" db="EMBL/GenBank/DDBJ databases">
        <authorList>
            <person name="Braso-Vives M."/>
        </authorList>
    </citation>
    <scope>NUCLEOTIDE SEQUENCE</scope>
</reference>
<feature type="compositionally biased region" description="Low complexity" evidence="11">
    <location>
        <begin position="2031"/>
        <end position="2044"/>
    </location>
</feature>
<organism evidence="13 14">
    <name type="scientific">Branchiostoma lanceolatum</name>
    <name type="common">Common lancelet</name>
    <name type="synonym">Amphioxus lanceolatum</name>
    <dbReference type="NCBI Taxonomy" id="7740"/>
    <lineage>
        <taxon>Eukaryota</taxon>
        <taxon>Metazoa</taxon>
        <taxon>Chordata</taxon>
        <taxon>Cephalochordata</taxon>
        <taxon>Leptocardii</taxon>
        <taxon>Amphioxiformes</taxon>
        <taxon>Branchiostomatidae</taxon>
        <taxon>Branchiostoma</taxon>
    </lineage>
</organism>
<dbReference type="SUPFAM" id="SSF52540">
    <property type="entry name" value="P-loop containing nucleoside triphosphate hydrolases"/>
    <property type="match status" value="1"/>
</dbReference>
<dbReference type="Gene3D" id="3.40.850.10">
    <property type="entry name" value="Kinesin motor domain"/>
    <property type="match status" value="1"/>
</dbReference>
<evidence type="ECO:0000259" key="12">
    <source>
        <dbReference type="PROSITE" id="PS50067"/>
    </source>
</evidence>
<dbReference type="PANTHER" id="PTHR47968">
    <property type="entry name" value="CENTROMERE PROTEIN E"/>
    <property type="match status" value="1"/>
</dbReference>
<feature type="coiled-coil region" evidence="10">
    <location>
        <begin position="2339"/>
        <end position="2408"/>
    </location>
</feature>
<dbReference type="PRINTS" id="PR00380">
    <property type="entry name" value="KINESINHEAVY"/>
</dbReference>
<feature type="compositionally biased region" description="Basic and acidic residues" evidence="11">
    <location>
        <begin position="1436"/>
        <end position="1447"/>
    </location>
</feature>
<dbReference type="SMART" id="SM00129">
    <property type="entry name" value="KISc"/>
    <property type="match status" value="1"/>
</dbReference>
<evidence type="ECO:0000256" key="11">
    <source>
        <dbReference type="SAM" id="MobiDB-lite"/>
    </source>
</evidence>
<keyword evidence="5 9" id="KW-0505">Motor protein</keyword>
<evidence type="ECO:0000256" key="6">
    <source>
        <dbReference type="ARBA" id="ARBA00023212"/>
    </source>
</evidence>
<feature type="binding site" evidence="9">
    <location>
        <begin position="97"/>
        <end position="104"/>
    </location>
    <ligand>
        <name>ATP</name>
        <dbReference type="ChEBI" id="CHEBI:30616"/>
    </ligand>
</feature>
<accession>A0A8J9Z362</accession>
<evidence type="ECO:0000313" key="14">
    <source>
        <dbReference type="Proteomes" id="UP000838412"/>
    </source>
</evidence>
<feature type="coiled-coil region" evidence="10">
    <location>
        <begin position="350"/>
        <end position="414"/>
    </location>
</feature>
<name>A0A8J9Z362_BRALA</name>
<dbReference type="Pfam" id="PF00225">
    <property type="entry name" value="Kinesin"/>
    <property type="match status" value="1"/>
</dbReference>
<evidence type="ECO:0000256" key="9">
    <source>
        <dbReference type="PROSITE-ProRule" id="PRU00283"/>
    </source>
</evidence>
<dbReference type="GO" id="GO:0008017">
    <property type="term" value="F:microtubule binding"/>
    <property type="evidence" value="ECO:0007669"/>
    <property type="project" value="InterPro"/>
</dbReference>
<dbReference type="GO" id="GO:0043515">
    <property type="term" value="F:kinetochore binding"/>
    <property type="evidence" value="ECO:0007669"/>
    <property type="project" value="UniProtKB-ARBA"/>
</dbReference>
<dbReference type="EMBL" id="OV696700">
    <property type="protein sequence ID" value="CAH1246823.1"/>
    <property type="molecule type" value="Genomic_DNA"/>
</dbReference>
<dbReference type="GO" id="GO:0030071">
    <property type="term" value="P:regulation of mitotic metaphase/anaphase transition"/>
    <property type="evidence" value="ECO:0007669"/>
    <property type="project" value="UniProtKB-ARBA"/>
</dbReference>
<keyword evidence="4 10" id="KW-0175">Coiled coil</keyword>
<feature type="compositionally biased region" description="Low complexity" evidence="11">
    <location>
        <begin position="1940"/>
        <end position="1952"/>
    </location>
</feature>
<dbReference type="OrthoDB" id="10038108at2759"/>
<dbReference type="PROSITE" id="PS50067">
    <property type="entry name" value="KINESIN_MOTOR_2"/>
    <property type="match status" value="1"/>
</dbReference>
<feature type="region of interest" description="Disordered" evidence="11">
    <location>
        <begin position="2426"/>
        <end position="2447"/>
    </location>
</feature>
<dbReference type="GO" id="GO:0005874">
    <property type="term" value="C:microtubule"/>
    <property type="evidence" value="ECO:0007669"/>
    <property type="project" value="TreeGrafter"/>
</dbReference>
<feature type="region of interest" description="Disordered" evidence="11">
    <location>
        <begin position="2030"/>
        <end position="2050"/>
    </location>
</feature>